<comment type="caution">
    <text evidence="3">The sequence shown here is derived from an EMBL/GenBank/DDBJ whole genome shotgun (WGS) entry which is preliminary data.</text>
</comment>
<feature type="domain" description="Secretion system C-terminal sorting" evidence="2">
    <location>
        <begin position="491"/>
        <end position="555"/>
    </location>
</feature>
<dbReference type="NCBIfam" id="TIGR04183">
    <property type="entry name" value="Por_Secre_tail"/>
    <property type="match status" value="1"/>
</dbReference>
<organism evidence="3">
    <name type="scientific">bioreactor metagenome</name>
    <dbReference type="NCBI Taxonomy" id="1076179"/>
    <lineage>
        <taxon>unclassified sequences</taxon>
        <taxon>metagenomes</taxon>
        <taxon>ecological metagenomes</taxon>
    </lineage>
</organism>
<dbReference type="EMBL" id="VSSQ01000736">
    <property type="protein sequence ID" value="MPM00539.1"/>
    <property type="molecule type" value="Genomic_DNA"/>
</dbReference>
<evidence type="ECO:0000256" key="1">
    <source>
        <dbReference type="SAM" id="Phobius"/>
    </source>
</evidence>
<keyword evidence="1" id="KW-0472">Membrane</keyword>
<evidence type="ECO:0000313" key="3">
    <source>
        <dbReference type="EMBL" id="MPM00539.1"/>
    </source>
</evidence>
<name>A0A644WAD0_9ZZZZ</name>
<gene>
    <name evidence="3" type="ORF">SDC9_46765</name>
</gene>
<dbReference type="InterPro" id="IPR026444">
    <property type="entry name" value="Secre_tail"/>
</dbReference>
<protein>
    <recommendedName>
        <fullName evidence="2">Secretion system C-terminal sorting domain-containing protein</fullName>
    </recommendedName>
</protein>
<feature type="transmembrane region" description="Helical" evidence="1">
    <location>
        <begin position="6"/>
        <end position="23"/>
    </location>
</feature>
<dbReference type="Pfam" id="PF18962">
    <property type="entry name" value="Por_Secre_tail"/>
    <property type="match status" value="1"/>
</dbReference>
<dbReference type="Gene3D" id="2.40.128.720">
    <property type="match status" value="4"/>
</dbReference>
<feature type="transmembrane region" description="Helical" evidence="1">
    <location>
        <begin position="35"/>
        <end position="56"/>
    </location>
</feature>
<keyword evidence="1" id="KW-0812">Transmembrane</keyword>
<proteinExistence type="predicted"/>
<sequence>MFMVLWFYVHLICIYLEYLYICVKKDMKSKLCIFSLLLLPFAVSAQNISAITAPGIENTTTHFVKNTTGLVQVLDSVIYFDYNGADWDSTDKQCIVSRHWGTQGLPNEWAIYSYNETENRWDYKYYEHYTYHSDTAEIIHEWLIKPYNVYTMSLESDSLQYYEYLNYVSSQFGQLVKKVIYMYYDYNTCNFINGLRYDIDLIHDTLYSSYQMKAYDAATGLWSNYARMLFSYDANNYIQNQMIQVWSPSDNAFINSTQQYYSYQNGREIQLVSQNWSGTIWVNQNKNNFTYTPSGLLSTETEQQWDIVNSVWVNDKLRTHTYTGGLETEYIYQIWNTGTDSWDNTSRLVYTYDVNGNRLTQKSYSWDGAAWENSSRYTWTYNSNNQVTLELYEVWNSGLTTWVNSTKDMYTYDGNFNLTQEVFQNWSGSSWVNYDKEDYTYDANDNKILFVYSTWNSGLSSWDLIDKTQYFYSEFNATSISDLTNNAVVAFPNPTNGYITINPKDKSYTDIIISDAAGRIVLEKPMNETGSCINLKQYGSGLYNITLRDYSGNLNSTQVIVQ</sequence>
<accession>A0A644WAD0</accession>
<reference evidence="3" key="1">
    <citation type="submission" date="2019-08" db="EMBL/GenBank/DDBJ databases">
        <authorList>
            <person name="Kucharzyk K."/>
            <person name="Murdoch R.W."/>
            <person name="Higgins S."/>
            <person name="Loffler F."/>
        </authorList>
    </citation>
    <scope>NUCLEOTIDE SEQUENCE</scope>
</reference>
<dbReference type="AlphaFoldDB" id="A0A644WAD0"/>
<keyword evidence="1" id="KW-1133">Transmembrane helix</keyword>
<evidence type="ECO:0000259" key="2">
    <source>
        <dbReference type="Pfam" id="PF18962"/>
    </source>
</evidence>